<dbReference type="Proteomes" id="UP001642360">
    <property type="component" value="Unassembled WGS sequence"/>
</dbReference>
<accession>A0ABC8S2L6</accession>
<keyword evidence="2" id="KW-1185">Reference proteome</keyword>
<name>A0ABC8S2L6_9AQUA</name>
<proteinExistence type="predicted"/>
<organism evidence="1 2">
    <name type="scientific">Ilex paraguariensis</name>
    <name type="common">yerba mate</name>
    <dbReference type="NCBI Taxonomy" id="185542"/>
    <lineage>
        <taxon>Eukaryota</taxon>
        <taxon>Viridiplantae</taxon>
        <taxon>Streptophyta</taxon>
        <taxon>Embryophyta</taxon>
        <taxon>Tracheophyta</taxon>
        <taxon>Spermatophyta</taxon>
        <taxon>Magnoliopsida</taxon>
        <taxon>eudicotyledons</taxon>
        <taxon>Gunneridae</taxon>
        <taxon>Pentapetalae</taxon>
        <taxon>asterids</taxon>
        <taxon>campanulids</taxon>
        <taxon>Aquifoliales</taxon>
        <taxon>Aquifoliaceae</taxon>
        <taxon>Ilex</taxon>
    </lineage>
</organism>
<dbReference type="EMBL" id="CAUOFW020001855">
    <property type="protein sequence ID" value="CAK9149263.1"/>
    <property type="molecule type" value="Genomic_DNA"/>
</dbReference>
<feature type="non-terminal residue" evidence="1">
    <location>
        <position position="1"/>
    </location>
</feature>
<evidence type="ECO:0000313" key="1">
    <source>
        <dbReference type="EMBL" id="CAK9149263.1"/>
    </source>
</evidence>
<protein>
    <submittedName>
        <fullName evidence="1">Uncharacterized protein</fullName>
    </submittedName>
</protein>
<sequence length="102" mass="11494">VYMIKLGRIDDLKGFSSNGIWQGSGSFETTKHYGADLESAWQNAVSVGGQDLAKESSKLHGNWKDNMALSKKSDKIWWLQLWMVLGKAEVPWRLRGILEKIG</sequence>
<feature type="non-terminal residue" evidence="1">
    <location>
        <position position="102"/>
    </location>
</feature>
<dbReference type="AlphaFoldDB" id="A0ABC8S2L6"/>
<comment type="caution">
    <text evidence="1">The sequence shown here is derived from an EMBL/GenBank/DDBJ whole genome shotgun (WGS) entry which is preliminary data.</text>
</comment>
<reference evidence="1 2" key="1">
    <citation type="submission" date="2024-02" db="EMBL/GenBank/DDBJ databases">
        <authorList>
            <person name="Vignale AGUSTIN F."/>
            <person name="Sosa J E."/>
            <person name="Modenutti C."/>
        </authorList>
    </citation>
    <scope>NUCLEOTIDE SEQUENCE [LARGE SCALE GENOMIC DNA]</scope>
</reference>
<evidence type="ECO:0000313" key="2">
    <source>
        <dbReference type="Proteomes" id="UP001642360"/>
    </source>
</evidence>
<gene>
    <name evidence="1" type="ORF">ILEXP_LOCUS17297</name>
</gene>